<feature type="binding site" evidence="9">
    <location>
        <position position="93"/>
    </location>
    <ligand>
        <name>substrate</name>
    </ligand>
</feature>
<comment type="subcellular location">
    <subcellularLocation>
        <location evidence="9">Cytoplasm</location>
    </subcellularLocation>
</comment>
<dbReference type="Gene3D" id="3.40.50.620">
    <property type="entry name" value="HUPs"/>
    <property type="match status" value="1"/>
</dbReference>
<protein>
    <recommendedName>
        <fullName evidence="9">Phosphopantetheine adenylyltransferase</fullName>
        <ecNumber evidence="9">2.7.7.3</ecNumber>
    </recommendedName>
    <alternativeName>
        <fullName evidence="9">Dephospho-CoA pyrophosphorylase</fullName>
    </alternativeName>
    <alternativeName>
        <fullName evidence="9">Pantetheine-phosphate adenylyltransferase</fullName>
        <shortName evidence="9">PPAT</shortName>
    </alternativeName>
</protein>
<name>A0A7Z7LG62_9BACT</name>
<dbReference type="GO" id="GO:0005737">
    <property type="term" value="C:cytoplasm"/>
    <property type="evidence" value="ECO:0007669"/>
    <property type="project" value="UniProtKB-SubCell"/>
</dbReference>
<feature type="binding site" evidence="9">
    <location>
        <begin position="15"/>
        <end position="16"/>
    </location>
    <ligand>
        <name>ATP</name>
        <dbReference type="ChEBI" id="CHEBI:30616"/>
    </ligand>
</feature>
<dbReference type="KEGG" id="minf:MESINF_1900"/>
<feature type="binding site" evidence="9">
    <location>
        <position position="79"/>
    </location>
    <ligand>
        <name>substrate</name>
    </ligand>
</feature>
<dbReference type="AlphaFoldDB" id="A0A7Z7LG62"/>
<dbReference type="PRINTS" id="PR01020">
    <property type="entry name" value="LPSBIOSNTHSS"/>
</dbReference>
<accession>A0A7Z7LG62</accession>
<dbReference type="HAMAP" id="MF_00151">
    <property type="entry name" value="PPAT_bact"/>
    <property type="match status" value="1"/>
</dbReference>
<dbReference type="Pfam" id="PF01467">
    <property type="entry name" value="CTP_transf_like"/>
    <property type="match status" value="1"/>
</dbReference>
<dbReference type="GO" id="GO:0015937">
    <property type="term" value="P:coenzyme A biosynthetic process"/>
    <property type="evidence" value="ECO:0007669"/>
    <property type="project" value="UniProtKB-UniRule"/>
</dbReference>
<feature type="binding site" evidence="9">
    <location>
        <position position="15"/>
    </location>
    <ligand>
        <name>substrate</name>
    </ligand>
</feature>
<keyword evidence="2 9" id="KW-0808">Transferase</keyword>
<sequence length="165" mass="18801">MGEALIFMKAVYPGSFDPITYGHIDLIERSSKIFDEVIVLVMENFNKKHFFAHEERMRMVRLAVSHIHNVTITTHSGLLVDFARDNDVNVVIRGLRAVSDFEMELQMAHANKSMLSDLETLFLMTETSNSFISSSMVREIASFGGDISKWVPPCVKDEFKRKLGK</sequence>
<keyword evidence="7 9" id="KW-0173">Coenzyme A biosynthesis</keyword>
<dbReference type="CDD" id="cd02163">
    <property type="entry name" value="PPAT"/>
    <property type="match status" value="1"/>
</dbReference>
<comment type="cofactor">
    <cofactor evidence="9">
        <name>Mg(2+)</name>
        <dbReference type="ChEBI" id="CHEBI:18420"/>
    </cofactor>
</comment>
<dbReference type="InterPro" id="IPR004821">
    <property type="entry name" value="Cyt_trans-like"/>
</dbReference>
<evidence type="ECO:0000256" key="7">
    <source>
        <dbReference type="ARBA" id="ARBA00022993"/>
    </source>
</evidence>
<keyword evidence="1 9" id="KW-0963">Cytoplasm</keyword>
<keyword evidence="6 9" id="KW-0460">Magnesium</keyword>
<organism evidence="11 12">
    <name type="scientific">Mesotoga infera</name>
    <dbReference type="NCBI Taxonomy" id="1236046"/>
    <lineage>
        <taxon>Bacteria</taxon>
        <taxon>Thermotogati</taxon>
        <taxon>Thermotogota</taxon>
        <taxon>Thermotogae</taxon>
        <taxon>Kosmotogales</taxon>
        <taxon>Kosmotogaceae</taxon>
        <taxon>Mesotoga</taxon>
    </lineage>
</organism>
<evidence type="ECO:0000256" key="2">
    <source>
        <dbReference type="ARBA" id="ARBA00022679"/>
    </source>
</evidence>
<dbReference type="EC" id="2.7.7.3" evidence="9"/>
<proteinExistence type="inferred from homology"/>
<keyword evidence="12" id="KW-1185">Reference proteome</keyword>
<dbReference type="PANTHER" id="PTHR21342:SF1">
    <property type="entry name" value="PHOSPHOPANTETHEINE ADENYLYLTRANSFERASE"/>
    <property type="match status" value="1"/>
</dbReference>
<keyword evidence="4 9" id="KW-0547">Nucleotide-binding</keyword>
<comment type="subunit">
    <text evidence="9">Homohexamer.</text>
</comment>
<dbReference type="GO" id="GO:0004595">
    <property type="term" value="F:pantetheine-phosphate adenylyltransferase activity"/>
    <property type="evidence" value="ECO:0007669"/>
    <property type="project" value="UniProtKB-UniRule"/>
</dbReference>
<comment type="pathway">
    <text evidence="9">Cofactor biosynthesis; coenzyme A biosynthesis; CoA from (R)-pantothenate: step 4/5.</text>
</comment>
<feature type="binding site" evidence="9">
    <location>
        <begin position="129"/>
        <end position="135"/>
    </location>
    <ligand>
        <name>ATP</name>
        <dbReference type="ChEBI" id="CHEBI:30616"/>
    </ligand>
</feature>
<dbReference type="UniPathway" id="UPA00241">
    <property type="reaction ID" value="UER00355"/>
</dbReference>
<feature type="binding site" evidence="9">
    <location>
        <position position="104"/>
    </location>
    <ligand>
        <name>ATP</name>
        <dbReference type="ChEBI" id="CHEBI:30616"/>
    </ligand>
</feature>
<evidence type="ECO:0000256" key="9">
    <source>
        <dbReference type="HAMAP-Rule" id="MF_00151"/>
    </source>
</evidence>
<evidence type="ECO:0000313" key="11">
    <source>
        <dbReference type="EMBL" id="SSC13344.1"/>
    </source>
</evidence>
<keyword evidence="5 9" id="KW-0067">ATP-binding</keyword>
<keyword evidence="3 9" id="KW-0548">Nucleotidyltransferase</keyword>
<reference evidence="11 12" key="1">
    <citation type="submission" date="2017-01" db="EMBL/GenBank/DDBJ databases">
        <authorList>
            <person name="Erauso G."/>
        </authorList>
    </citation>
    <scope>NUCLEOTIDE SEQUENCE [LARGE SCALE GENOMIC DNA]</scope>
    <source>
        <strain evidence="11">MESINF1</strain>
    </source>
</reference>
<feature type="binding site" evidence="9">
    <location>
        <begin position="94"/>
        <end position="96"/>
    </location>
    <ligand>
        <name>ATP</name>
        <dbReference type="ChEBI" id="CHEBI:30616"/>
    </ligand>
</feature>
<comment type="similarity">
    <text evidence="9">Belongs to the bacterial CoaD family.</text>
</comment>
<dbReference type="InterPro" id="IPR014729">
    <property type="entry name" value="Rossmann-like_a/b/a_fold"/>
</dbReference>
<comment type="catalytic activity">
    <reaction evidence="8 9">
        <text>(R)-4'-phosphopantetheine + ATP + H(+) = 3'-dephospho-CoA + diphosphate</text>
        <dbReference type="Rhea" id="RHEA:19801"/>
        <dbReference type="ChEBI" id="CHEBI:15378"/>
        <dbReference type="ChEBI" id="CHEBI:30616"/>
        <dbReference type="ChEBI" id="CHEBI:33019"/>
        <dbReference type="ChEBI" id="CHEBI:57328"/>
        <dbReference type="ChEBI" id="CHEBI:61723"/>
        <dbReference type="EC" id="2.7.7.3"/>
    </reaction>
</comment>
<dbReference type="GO" id="GO:0005524">
    <property type="term" value="F:ATP binding"/>
    <property type="evidence" value="ECO:0007669"/>
    <property type="project" value="UniProtKB-KW"/>
</dbReference>
<evidence type="ECO:0000313" key="12">
    <source>
        <dbReference type="Proteomes" id="UP000250796"/>
    </source>
</evidence>
<evidence type="ECO:0000256" key="4">
    <source>
        <dbReference type="ARBA" id="ARBA00022741"/>
    </source>
</evidence>
<dbReference type="Proteomes" id="UP000250796">
    <property type="component" value="Chromosome MESINF"/>
</dbReference>
<feature type="binding site" evidence="9">
    <location>
        <position position="47"/>
    </location>
    <ligand>
        <name>substrate</name>
    </ligand>
</feature>
<evidence type="ECO:0000256" key="8">
    <source>
        <dbReference type="ARBA" id="ARBA00029346"/>
    </source>
</evidence>
<evidence type="ECO:0000256" key="1">
    <source>
        <dbReference type="ARBA" id="ARBA00022490"/>
    </source>
</evidence>
<dbReference type="EMBL" id="LS974202">
    <property type="protein sequence ID" value="SSC13344.1"/>
    <property type="molecule type" value="Genomic_DNA"/>
</dbReference>
<dbReference type="NCBIfam" id="TIGR01510">
    <property type="entry name" value="coaD_prev_kdtB"/>
    <property type="match status" value="1"/>
</dbReference>
<evidence type="ECO:0000256" key="5">
    <source>
        <dbReference type="ARBA" id="ARBA00022840"/>
    </source>
</evidence>
<evidence type="ECO:0000256" key="6">
    <source>
        <dbReference type="ARBA" id="ARBA00022842"/>
    </source>
</evidence>
<feature type="domain" description="Cytidyltransferase-like" evidence="10">
    <location>
        <begin position="11"/>
        <end position="139"/>
    </location>
</feature>
<evidence type="ECO:0000259" key="10">
    <source>
        <dbReference type="Pfam" id="PF01467"/>
    </source>
</evidence>
<dbReference type="NCBIfam" id="TIGR00125">
    <property type="entry name" value="cyt_tran_rel"/>
    <property type="match status" value="1"/>
</dbReference>
<dbReference type="SUPFAM" id="SSF52374">
    <property type="entry name" value="Nucleotidylyl transferase"/>
    <property type="match status" value="1"/>
</dbReference>
<dbReference type="InterPro" id="IPR001980">
    <property type="entry name" value="PPAT"/>
</dbReference>
<gene>
    <name evidence="9 11" type="primary">coaD</name>
    <name evidence="11" type="ORF">MESINF_1900</name>
</gene>
<dbReference type="PANTHER" id="PTHR21342">
    <property type="entry name" value="PHOSPHOPANTETHEINE ADENYLYLTRANSFERASE"/>
    <property type="match status" value="1"/>
</dbReference>
<comment type="function">
    <text evidence="9">Reversibly transfers an adenylyl group from ATP to 4'-phosphopantetheine, yielding dephospho-CoA (dPCoA) and pyrophosphate.</text>
</comment>
<feature type="site" description="Transition state stabilizer" evidence="9">
    <location>
        <position position="23"/>
    </location>
</feature>
<evidence type="ECO:0000256" key="3">
    <source>
        <dbReference type="ARBA" id="ARBA00022695"/>
    </source>
</evidence>
<feature type="binding site" evidence="9">
    <location>
        <position position="23"/>
    </location>
    <ligand>
        <name>ATP</name>
        <dbReference type="ChEBI" id="CHEBI:30616"/>
    </ligand>
</feature>